<feature type="domain" description="YbaK/aminoacyl-tRNA synthetase-associated" evidence="5">
    <location>
        <begin position="32"/>
        <end position="140"/>
    </location>
</feature>
<evidence type="ECO:0000256" key="1">
    <source>
        <dbReference type="ARBA" id="ARBA00009798"/>
    </source>
</evidence>
<dbReference type="GO" id="GO:0006412">
    <property type="term" value="P:translation"/>
    <property type="evidence" value="ECO:0007669"/>
    <property type="project" value="UniProtKB-KW"/>
</dbReference>
<evidence type="ECO:0000313" key="6">
    <source>
        <dbReference type="EMBL" id="WLD57152.1"/>
    </source>
</evidence>
<reference evidence="6" key="1">
    <citation type="submission" date="2022-07" db="EMBL/GenBank/DDBJ databases">
        <title>Complete genome sequence of Salinispirillum sp. LH10-3-1 capable of multiple carbohydrate inversion isolated from a soda lake.</title>
        <authorList>
            <person name="Liu J."/>
            <person name="Zhai Y."/>
            <person name="Zhang H."/>
            <person name="Yang H."/>
            <person name="Qu J."/>
            <person name="Li J."/>
        </authorList>
    </citation>
    <scope>NUCLEOTIDE SEQUENCE</scope>
    <source>
        <strain evidence="6">LH 10-3-1</strain>
    </source>
</reference>
<dbReference type="InterPro" id="IPR004369">
    <property type="entry name" value="Prolyl-tRNA_editing_YbaK/EbsC"/>
</dbReference>
<dbReference type="PANTHER" id="PTHR30411:SF0">
    <property type="entry name" value="CYS-TRNA(PRO)_CYS-TRNA(CYS) DEACYLASE YBAK"/>
    <property type="match status" value="1"/>
</dbReference>
<organism evidence="6">
    <name type="scientific">Salinispirillum sp. LH 10-3-1</name>
    <dbReference type="NCBI Taxonomy" id="2952525"/>
    <lineage>
        <taxon>Bacteria</taxon>
        <taxon>Pseudomonadati</taxon>
        <taxon>Pseudomonadota</taxon>
        <taxon>Gammaproteobacteria</taxon>
        <taxon>Oceanospirillales</taxon>
        <taxon>Saccharospirillaceae</taxon>
        <taxon>Salinispirillum</taxon>
    </lineage>
</organism>
<sequence>MTPAVEALKKKGVAFELHSYEHVVGSQGYGLEASEKLGLSPDKVFKTLLVSDGAGKFATAIVPVAGMLNLKRAAKALGWKKATMANGDDAQRITGFVLGGISPLGQKKRLPTVLDHRAKAQATIYISAGRRGLEIEIAPLLLVQELSATVADVAEIEAE</sequence>
<evidence type="ECO:0000256" key="2">
    <source>
        <dbReference type="ARBA" id="ARBA00022917"/>
    </source>
</evidence>
<dbReference type="AlphaFoldDB" id="A0AB38YCX9"/>
<dbReference type="RefSeq" id="WP_304994439.1">
    <property type="nucleotide sequence ID" value="NZ_CP101717.1"/>
</dbReference>
<dbReference type="PANTHER" id="PTHR30411">
    <property type="entry name" value="CYTOPLASMIC PROTEIN"/>
    <property type="match status" value="1"/>
</dbReference>
<dbReference type="GO" id="GO:0002161">
    <property type="term" value="F:aminoacyl-tRNA deacylase activity"/>
    <property type="evidence" value="ECO:0007669"/>
    <property type="project" value="InterPro"/>
</dbReference>
<protein>
    <recommendedName>
        <fullName evidence="4">Cys-tRNA(Pro)/Cys-tRNA(Cys) deacylase</fullName>
        <ecNumber evidence="4">4.2.-.-</ecNumber>
    </recommendedName>
</protein>
<dbReference type="Gene3D" id="3.90.960.10">
    <property type="entry name" value="YbaK/aminoacyl-tRNA synthetase-associated domain"/>
    <property type="match status" value="1"/>
</dbReference>
<dbReference type="NCBIfam" id="TIGR00011">
    <property type="entry name" value="YbaK_EbsC"/>
    <property type="match status" value="1"/>
</dbReference>
<dbReference type="Pfam" id="PF04073">
    <property type="entry name" value="tRNA_edit"/>
    <property type="match status" value="1"/>
</dbReference>
<keyword evidence="2 4" id="KW-0648">Protein biosynthesis</keyword>
<gene>
    <name evidence="6" type="primary">ybaK</name>
    <name evidence="6" type="ORF">NFC81_10520</name>
</gene>
<dbReference type="GO" id="GO:0016829">
    <property type="term" value="F:lyase activity"/>
    <property type="evidence" value="ECO:0007669"/>
    <property type="project" value="UniProtKB-KW"/>
</dbReference>
<dbReference type="CDD" id="cd00002">
    <property type="entry name" value="YbaK_deacylase"/>
    <property type="match status" value="1"/>
</dbReference>
<dbReference type="EC" id="4.2.-.-" evidence="4"/>
<dbReference type="InterPro" id="IPR036754">
    <property type="entry name" value="YbaK/aa-tRNA-synt-asso_dom_sf"/>
</dbReference>
<dbReference type="SUPFAM" id="SSF55826">
    <property type="entry name" value="YbaK/ProRS associated domain"/>
    <property type="match status" value="1"/>
</dbReference>
<proteinExistence type="inferred from homology"/>
<evidence type="ECO:0000259" key="5">
    <source>
        <dbReference type="Pfam" id="PF04073"/>
    </source>
</evidence>
<keyword evidence="3 4" id="KW-0456">Lyase</keyword>
<accession>A0AB38YCX9</accession>
<evidence type="ECO:0000256" key="3">
    <source>
        <dbReference type="ARBA" id="ARBA00023239"/>
    </source>
</evidence>
<dbReference type="InterPro" id="IPR007214">
    <property type="entry name" value="YbaK/aa-tRNA-synth-assoc-dom"/>
</dbReference>
<dbReference type="EMBL" id="CP101717">
    <property type="protein sequence ID" value="WLD57152.1"/>
    <property type="molecule type" value="Genomic_DNA"/>
</dbReference>
<evidence type="ECO:0000256" key="4">
    <source>
        <dbReference type="PIRNR" id="PIRNR006181"/>
    </source>
</evidence>
<dbReference type="PIRSF" id="PIRSF006181">
    <property type="entry name" value="EbsC_YbaK"/>
    <property type="match status" value="1"/>
</dbReference>
<name>A0AB38YCX9_9GAMM</name>
<comment type="similarity">
    <text evidence="1 4">Belongs to the prolyl-tRNA editing family. YbaK/EbsC subfamily.</text>
</comment>